<evidence type="ECO:0000256" key="8">
    <source>
        <dbReference type="ARBA" id="ARBA00048679"/>
    </source>
</evidence>
<evidence type="ECO:0000256" key="2">
    <source>
        <dbReference type="ARBA" id="ARBA00022527"/>
    </source>
</evidence>
<dbReference type="eggNOG" id="KOG2345">
    <property type="taxonomic scope" value="Eukaryota"/>
</dbReference>
<dbReference type="GO" id="GO:0005524">
    <property type="term" value="F:ATP binding"/>
    <property type="evidence" value="ECO:0007669"/>
    <property type="project" value="UniProtKB-KW"/>
</dbReference>
<dbReference type="KEGG" id="der:6552984"/>
<dbReference type="SUPFAM" id="SSF56112">
    <property type="entry name" value="Protein kinase-like (PK-like)"/>
    <property type="match status" value="1"/>
</dbReference>
<dbReference type="HOGENOM" id="CLU_000288_109_2_1"/>
<proteinExistence type="predicted"/>
<keyword evidence="11" id="KW-1185">Reference proteome</keyword>
<dbReference type="PhylomeDB" id="B3P2V4"/>
<reference evidence="10 11" key="1">
    <citation type="journal article" date="2007" name="Nature">
        <title>Evolution of genes and genomes on the Drosophila phylogeny.</title>
        <authorList>
            <consortium name="Drosophila 12 Genomes Consortium"/>
            <person name="Clark A.G."/>
            <person name="Eisen M.B."/>
            <person name="Smith D.R."/>
            <person name="Bergman C.M."/>
            <person name="Oliver B."/>
            <person name="Markow T.A."/>
            <person name="Kaufman T.C."/>
            <person name="Kellis M."/>
            <person name="Gelbart W."/>
            <person name="Iyer V.N."/>
            <person name="Pollard D.A."/>
            <person name="Sackton T.B."/>
            <person name="Larracuente A.M."/>
            <person name="Singh N.D."/>
            <person name="Abad J.P."/>
            <person name="Abt D.N."/>
            <person name="Adryan B."/>
            <person name="Aguade M."/>
            <person name="Akashi H."/>
            <person name="Anderson W.W."/>
            <person name="Aquadro C.F."/>
            <person name="Ardell D.H."/>
            <person name="Arguello R."/>
            <person name="Artieri C.G."/>
            <person name="Barbash D.A."/>
            <person name="Barker D."/>
            <person name="Barsanti P."/>
            <person name="Batterham P."/>
            <person name="Batzoglou S."/>
            <person name="Begun D."/>
            <person name="Bhutkar A."/>
            <person name="Blanco E."/>
            <person name="Bosak S.A."/>
            <person name="Bradley R.K."/>
            <person name="Brand A.D."/>
            <person name="Brent M.R."/>
            <person name="Brooks A.N."/>
            <person name="Brown R.H."/>
            <person name="Butlin R.K."/>
            <person name="Caggese C."/>
            <person name="Calvi B.R."/>
            <person name="Bernardo de Carvalho A."/>
            <person name="Caspi A."/>
            <person name="Castrezana S."/>
            <person name="Celniker S.E."/>
            <person name="Chang J.L."/>
            <person name="Chapple C."/>
            <person name="Chatterji S."/>
            <person name="Chinwalla A."/>
            <person name="Civetta A."/>
            <person name="Clifton S.W."/>
            <person name="Comeron J.M."/>
            <person name="Costello J.C."/>
            <person name="Coyne J.A."/>
            <person name="Daub J."/>
            <person name="David R.G."/>
            <person name="Delcher A.L."/>
            <person name="Delehaunty K."/>
            <person name="Do C.B."/>
            <person name="Ebling H."/>
            <person name="Edwards K."/>
            <person name="Eickbush T."/>
            <person name="Evans J.D."/>
            <person name="Filipski A."/>
            <person name="Findeiss S."/>
            <person name="Freyhult E."/>
            <person name="Fulton L."/>
            <person name="Fulton R."/>
            <person name="Garcia A.C."/>
            <person name="Gardiner A."/>
            <person name="Garfield D.A."/>
            <person name="Garvin B.E."/>
            <person name="Gibson G."/>
            <person name="Gilbert D."/>
            <person name="Gnerre S."/>
            <person name="Godfrey J."/>
            <person name="Good R."/>
            <person name="Gotea V."/>
            <person name="Gravely B."/>
            <person name="Greenberg A.J."/>
            <person name="Griffiths-Jones S."/>
            <person name="Gross S."/>
            <person name="Guigo R."/>
            <person name="Gustafson E.A."/>
            <person name="Haerty W."/>
            <person name="Hahn M.W."/>
            <person name="Halligan D.L."/>
            <person name="Halpern A.L."/>
            <person name="Halter G.M."/>
            <person name="Han M.V."/>
            <person name="Heger A."/>
            <person name="Hillier L."/>
            <person name="Hinrichs A.S."/>
            <person name="Holmes I."/>
            <person name="Hoskins R.A."/>
            <person name="Hubisz M.J."/>
            <person name="Hultmark D."/>
            <person name="Huntley M.A."/>
            <person name="Jaffe D.B."/>
            <person name="Jagadeeshan S."/>
            <person name="Jeck W.R."/>
            <person name="Johnson J."/>
            <person name="Jones C.D."/>
            <person name="Jordan W.C."/>
            <person name="Karpen G.H."/>
            <person name="Kataoka E."/>
            <person name="Keightley P.D."/>
            <person name="Kheradpour P."/>
            <person name="Kirkness E.F."/>
            <person name="Koerich L.B."/>
            <person name="Kristiansen K."/>
            <person name="Kudrna D."/>
            <person name="Kulathinal R.J."/>
            <person name="Kumar S."/>
            <person name="Kwok R."/>
            <person name="Lander E."/>
            <person name="Langley C.H."/>
            <person name="Lapoint R."/>
            <person name="Lazzaro B.P."/>
            <person name="Lee S.J."/>
            <person name="Levesque L."/>
            <person name="Li R."/>
            <person name="Lin C.F."/>
            <person name="Lin M.F."/>
            <person name="Lindblad-Toh K."/>
            <person name="Llopart A."/>
            <person name="Long M."/>
            <person name="Low L."/>
            <person name="Lozovsky E."/>
            <person name="Lu J."/>
            <person name="Luo M."/>
            <person name="Machado C.A."/>
            <person name="Makalowski W."/>
            <person name="Marzo M."/>
            <person name="Matsuda M."/>
            <person name="Matzkin L."/>
            <person name="McAllister B."/>
            <person name="McBride C.S."/>
            <person name="McKernan B."/>
            <person name="McKernan K."/>
            <person name="Mendez-Lago M."/>
            <person name="Minx P."/>
            <person name="Mollenhauer M.U."/>
            <person name="Montooth K."/>
            <person name="Mount S.M."/>
            <person name="Mu X."/>
            <person name="Myers E."/>
            <person name="Negre B."/>
            <person name="Newfeld S."/>
            <person name="Nielsen R."/>
            <person name="Noor M.A."/>
            <person name="O'Grady P."/>
            <person name="Pachter L."/>
            <person name="Papaceit M."/>
            <person name="Parisi M.J."/>
            <person name="Parisi M."/>
            <person name="Parts L."/>
            <person name="Pedersen J.S."/>
            <person name="Pesole G."/>
            <person name="Phillippy A.M."/>
            <person name="Ponting C.P."/>
            <person name="Pop M."/>
            <person name="Porcelli D."/>
            <person name="Powell J.R."/>
            <person name="Prohaska S."/>
            <person name="Pruitt K."/>
            <person name="Puig M."/>
            <person name="Quesneville H."/>
            <person name="Ram K.R."/>
            <person name="Rand D."/>
            <person name="Rasmussen M.D."/>
            <person name="Reed L.K."/>
            <person name="Reenan R."/>
            <person name="Reily A."/>
            <person name="Remington K.A."/>
            <person name="Rieger T.T."/>
            <person name="Ritchie M.G."/>
            <person name="Robin C."/>
            <person name="Rogers Y.H."/>
            <person name="Rohde C."/>
            <person name="Rozas J."/>
            <person name="Rubenfield M.J."/>
            <person name="Ruiz A."/>
            <person name="Russo S."/>
            <person name="Salzberg S.L."/>
            <person name="Sanchez-Gracia A."/>
            <person name="Saranga D.J."/>
            <person name="Sato H."/>
            <person name="Schaeffer S.W."/>
            <person name="Schatz M.C."/>
            <person name="Schlenke T."/>
            <person name="Schwartz R."/>
            <person name="Segarra C."/>
            <person name="Singh R.S."/>
            <person name="Sirot L."/>
            <person name="Sirota M."/>
            <person name="Sisneros N.B."/>
            <person name="Smith C.D."/>
            <person name="Smith T.F."/>
            <person name="Spieth J."/>
            <person name="Stage D.E."/>
            <person name="Stark A."/>
            <person name="Stephan W."/>
            <person name="Strausberg R.L."/>
            <person name="Strempel S."/>
            <person name="Sturgill D."/>
            <person name="Sutton G."/>
            <person name="Sutton G.G."/>
            <person name="Tao W."/>
            <person name="Teichmann S."/>
            <person name="Tobari Y.N."/>
            <person name="Tomimura Y."/>
            <person name="Tsolas J.M."/>
            <person name="Valente V.L."/>
            <person name="Venter E."/>
            <person name="Venter J.C."/>
            <person name="Vicario S."/>
            <person name="Vieira F.G."/>
            <person name="Vilella A.J."/>
            <person name="Villasante A."/>
            <person name="Walenz B."/>
            <person name="Wang J."/>
            <person name="Wasserman M."/>
            <person name="Watts T."/>
            <person name="Wilson D."/>
            <person name="Wilson R.K."/>
            <person name="Wing R.A."/>
            <person name="Wolfner M.F."/>
            <person name="Wong A."/>
            <person name="Wong G.K."/>
            <person name="Wu C.I."/>
            <person name="Wu G."/>
            <person name="Yamamoto D."/>
            <person name="Yang H.P."/>
            <person name="Yang S.P."/>
            <person name="Yorke J.A."/>
            <person name="Yoshida K."/>
            <person name="Zdobnov E."/>
            <person name="Zhang P."/>
            <person name="Zhang Y."/>
            <person name="Zimin A.V."/>
            <person name="Baldwin J."/>
            <person name="Abdouelleil A."/>
            <person name="Abdulkadir J."/>
            <person name="Abebe A."/>
            <person name="Abera B."/>
            <person name="Abreu J."/>
            <person name="Acer S.C."/>
            <person name="Aftuck L."/>
            <person name="Alexander A."/>
            <person name="An P."/>
            <person name="Anderson E."/>
            <person name="Anderson S."/>
            <person name="Arachi H."/>
            <person name="Azer M."/>
            <person name="Bachantsang P."/>
            <person name="Barry A."/>
            <person name="Bayul T."/>
            <person name="Berlin A."/>
            <person name="Bessette D."/>
            <person name="Bloom T."/>
            <person name="Blye J."/>
            <person name="Boguslavskiy L."/>
            <person name="Bonnet C."/>
            <person name="Boukhgalter B."/>
            <person name="Bourzgui I."/>
            <person name="Brown A."/>
            <person name="Cahill P."/>
            <person name="Channer S."/>
            <person name="Cheshatsang Y."/>
            <person name="Chuda L."/>
            <person name="Citroen M."/>
            <person name="Collymore A."/>
            <person name="Cooke P."/>
            <person name="Costello M."/>
            <person name="D'Aco K."/>
            <person name="Daza R."/>
            <person name="De Haan G."/>
            <person name="DeGray S."/>
            <person name="DeMaso C."/>
            <person name="Dhargay N."/>
            <person name="Dooley K."/>
            <person name="Dooley E."/>
            <person name="Doricent M."/>
            <person name="Dorje P."/>
            <person name="Dorjee K."/>
            <person name="Dupes A."/>
            <person name="Elong R."/>
            <person name="Falk J."/>
            <person name="Farina A."/>
            <person name="Faro S."/>
            <person name="Ferguson D."/>
            <person name="Fisher S."/>
            <person name="Foley C.D."/>
            <person name="Franke A."/>
            <person name="Friedrich D."/>
            <person name="Gadbois L."/>
            <person name="Gearin G."/>
            <person name="Gearin C.R."/>
            <person name="Giannoukos G."/>
            <person name="Goode T."/>
            <person name="Graham J."/>
            <person name="Grandbois E."/>
            <person name="Grewal S."/>
            <person name="Gyaltsen K."/>
            <person name="Hafez N."/>
            <person name="Hagos B."/>
            <person name="Hall J."/>
            <person name="Henson C."/>
            <person name="Hollinger A."/>
            <person name="Honan T."/>
            <person name="Huard M.D."/>
            <person name="Hughes L."/>
            <person name="Hurhula B."/>
            <person name="Husby M.E."/>
            <person name="Kamat A."/>
            <person name="Kanga B."/>
            <person name="Kashin S."/>
            <person name="Khazanovich D."/>
            <person name="Kisner P."/>
            <person name="Lance K."/>
            <person name="Lara M."/>
            <person name="Lee W."/>
            <person name="Lennon N."/>
            <person name="Letendre F."/>
            <person name="LeVine R."/>
            <person name="Lipovsky A."/>
            <person name="Liu X."/>
            <person name="Liu J."/>
            <person name="Liu S."/>
            <person name="Lokyitsang T."/>
            <person name="Lokyitsang Y."/>
            <person name="Lubonja R."/>
            <person name="Lui A."/>
            <person name="MacDonald P."/>
            <person name="Magnisalis V."/>
            <person name="Maru K."/>
            <person name="Matthews C."/>
            <person name="McCusker W."/>
            <person name="McDonough S."/>
            <person name="Mehta T."/>
            <person name="Meldrim J."/>
            <person name="Meneus L."/>
            <person name="Mihai O."/>
            <person name="Mihalev A."/>
            <person name="Mihova T."/>
            <person name="Mittelman R."/>
            <person name="Mlenga V."/>
            <person name="Montmayeur A."/>
            <person name="Mulrain L."/>
            <person name="Navidi A."/>
            <person name="Naylor J."/>
            <person name="Negash T."/>
            <person name="Nguyen T."/>
            <person name="Nguyen N."/>
            <person name="Nicol R."/>
            <person name="Norbu C."/>
            <person name="Norbu N."/>
            <person name="Novod N."/>
            <person name="O'Neill B."/>
            <person name="Osman S."/>
            <person name="Markiewicz E."/>
            <person name="Oyono O.L."/>
            <person name="Patti C."/>
            <person name="Phunkhang P."/>
            <person name="Pierre F."/>
            <person name="Priest M."/>
            <person name="Raghuraman S."/>
            <person name="Rege F."/>
            <person name="Reyes R."/>
            <person name="Rise C."/>
            <person name="Rogov P."/>
            <person name="Ross K."/>
            <person name="Ryan E."/>
            <person name="Settipalli S."/>
            <person name="Shea T."/>
            <person name="Sherpa N."/>
            <person name="Shi L."/>
            <person name="Shih D."/>
            <person name="Sparrow T."/>
            <person name="Spaulding J."/>
            <person name="Stalker J."/>
            <person name="Stange-Thomann N."/>
            <person name="Stavropoulos S."/>
            <person name="Stone C."/>
            <person name="Strader C."/>
            <person name="Tesfaye S."/>
            <person name="Thomson T."/>
            <person name="Thoulutsang Y."/>
            <person name="Thoulutsang D."/>
            <person name="Topham K."/>
            <person name="Topping I."/>
            <person name="Tsamla T."/>
            <person name="Vassiliev H."/>
            <person name="Vo A."/>
            <person name="Wangchuk T."/>
            <person name="Wangdi T."/>
            <person name="Weiand M."/>
            <person name="Wilkinson J."/>
            <person name="Wilson A."/>
            <person name="Yadav S."/>
            <person name="Young G."/>
            <person name="Yu Q."/>
            <person name="Zembek L."/>
            <person name="Zhong D."/>
            <person name="Zimmer A."/>
            <person name="Zwirko Z."/>
            <person name="Jaffe D.B."/>
            <person name="Alvarez P."/>
            <person name="Brockman W."/>
            <person name="Butler J."/>
            <person name="Chin C."/>
            <person name="Gnerre S."/>
            <person name="Grabherr M."/>
            <person name="Kleber M."/>
            <person name="Mauceli E."/>
            <person name="MacCallum I."/>
        </authorList>
    </citation>
    <scope>NUCLEOTIDE SEQUENCE [LARGE SCALE GENOMIC DNA]</scope>
    <source>
        <strain evidence="10 11">TSC#14021-0224.01</strain>
    </source>
</reference>
<dbReference type="SMART" id="SM00220">
    <property type="entry name" value="S_TKc"/>
    <property type="match status" value="1"/>
</dbReference>
<keyword evidence="3" id="KW-0808">Transferase</keyword>
<dbReference type="FunFam" id="1.10.510.10:FF:000890">
    <property type="entry name" value="Blast:Serine/threonine-protein kinase 16"/>
    <property type="match status" value="1"/>
</dbReference>
<dbReference type="InterPro" id="IPR000719">
    <property type="entry name" value="Prot_kinase_dom"/>
</dbReference>
<dbReference type="GO" id="GO:0004674">
    <property type="term" value="F:protein serine/threonine kinase activity"/>
    <property type="evidence" value="ECO:0007669"/>
    <property type="project" value="UniProtKB-KW"/>
</dbReference>
<dbReference type="CDD" id="cd13986">
    <property type="entry name" value="STKc_16"/>
    <property type="match status" value="1"/>
</dbReference>
<dbReference type="OMA" id="AMHQYKV"/>
<protein>
    <recommendedName>
        <fullName evidence="1">non-specific serine/threonine protein kinase</fullName>
        <ecNumber evidence="1">2.7.11.1</ecNumber>
    </recommendedName>
</protein>
<dbReference type="AlphaFoldDB" id="B3P2V4"/>
<dbReference type="EC" id="2.7.11.1" evidence="1"/>
<comment type="catalytic activity">
    <reaction evidence="7">
        <text>L-threonyl-[protein] + ATP = O-phospho-L-threonyl-[protein] + ADP + H(+)</text>
        <dbReference type="Rhea" id="RHEA:46608"/>
        <dbReference type="Rhea" id="RHEA-COMP:11060"/>
        <dbReference type="Rhea" id="RHEA-COMP:11605"/>
        <dbReference type="ChEBI" id="CHEBI:15378"/>
        <dbReference type="ChEBI" id="CHEBI:30013"/>
        <dbReference type="ChEBI" id="CHEBI:30616"/>
        <dbReference type="ChEBI" id="CHEBI:61977"/>
        <dbReference type="ChEBI" id="CHEBI:456216"/>
        <dbReference type="EC" id="2.7.11.1"/>
    </reaction>
</comment>
<dbReference type="Pfam" id="PF00069">
    <property type="entry name" value="Pkinase"/>
    <property type="match status" value="1"/>
</dbReference>
<sequence>MQSIGWTLIMKRGCLFSCRKETLNINGSRYTIRERLATGGFSLIDLGENSSTRRSYAIKRITCHSIDDQNIALREIENCRKIDSENVIRVVDYELKGQADIVINTTSTLFIVLPYYKHGSLADHLQLRSRKQDHMPEAQILQIFLGVCEGLKAIHEAKPVPLAHRDLKTANICLSDSFEPIIVDLGSMTEARLQIVGQTDAQRLQDEAEERSSIVYRAPELFTVKTYCTIDERSDIWSLGCVLYAMCYFNSPYDPIYERGDSVALAVLSGNINIPEDSIYTEDMHELIKYMLRTDPMERPFIFSVIERTHDLIQKLEGRL</sequence>
<evidence type="ECO:0000256" key="1">
    <source>
        <dbReference type="ARBA" id="ARBA00012513"/>
    </source>
</evidence>
<keyword evidence="6" id="KW-0067">ATP-binding</keyword>
<name>B3P2V4_DROER</name>
<feature type="domain" description="Protein kinase" evidence="9">
    <location>
        <begin position="30"/>
        <end position="313"/>
    </location>
</feature>
<organism evidence="10 11">
    <name type="scientific">Drosophila erecta</name>
    <name type="common">Fruit fly</name>
    <dbReference type="NCBI Taxonomy" id="7220"/>
    <lineage>
        <taxon>Eukaryota</taxon>
        <taxon>Metazoa</taxon>
        <taxon>Ecdysozoa</taxon>
        <taxon>Arthropoda</taxon>
        <taxon>Hexapoda</taxon>
        <taxon>Insecta</taxon>
        <taxon>Pterygota</taxon>
        <taxon>Neoptera</taxon>
        <taxon>Endopterygota</taxon>
        <taxon>Diptera</taxon>
        <taxon>Brachycera</taxon>
        <taxon>Muscomorpha</taxon>
        <taxon>Ephydroidea</taxon>
        <taxon>Drosophilidae</taxon>
        <taxon>Drosophila</taxon>
        <taxon>Sophophora</taxon>
    </lineage>
</organism>
<dbReference type="PANTHER" id="PTHR45998:SF2">
    <property type="entry name" value="SERINE_THREONINE-PROTEIN KINASE 16"/>
    <property type="match status" value="1"/>
</dbReference>
<keyword evidence="4" id="KW-0547">Nucleotide-binding</keyword>
<dbReference type="InterPro" id="IPR011009">
    <property type="entry name" value="Kinase-like_dom_sf"/>
</dbReference>
<dbReference type="PROSITE" id="PS00108">
    <property type="entry name" value="PROTEIN_KINASE_ST"/>
    <property type="match status" value="1"/>
</dbReference>
<dbReference type="PROSITE" id="PS50011">
    <property type="entry name" value="PROTEIN_KINASE_DOM"/>
    <property type="match status" value="1"/>
</dbReference>
<comment type="catalytic activity">
    <reaction evidence="8">
        <text>L-seryl-[protein] + ATP = O-phospho-L-seryl-[protein] + ADP + H(+)</text>
        <dbReference type="Rhea" id="RHEA:17989"/>
        <dbReference type="Rhea" id="RHEA-COMP:9863"/>
        <dbReference type="Rhea" id="RHEA-COMP:11604"/>
        <dbReference type="ChEBI" id="CHEBI:15378"/>
        <dbReference type="ChEBI" id="CHEBI:29999"/>
        <dbReference type="ChEBI" id="CHEBI:30616"/>
        <dbReference type="ChEBI" id="CHEBI:83421"/>
        <dbReference type="ChEBI" id="CHEBI:456216"/>
        <dbReference type="EC" id="2.7.11.1"/>
    </reaction>
</comment>
<reference evidence="10 11" key="2">
    <citation type="journal article" date="2008" name="Bioinformatics">
        <title>Assembly reconciliation.</title>
        <authorList>
            <person name="Zimin A.V."/>
            <person name="Smith D.R."/>
            <person name="Sutton G."/>
            <person name="Yorke J.A."/>
        </authorList>
    </citation>
    <scope>NUCLEOTIDE SEQUENCE [LARGE SCALE GENOMIC DNA]</scope>
    <source>
        <strain evidence="10 11">TSC#14021-0224.01</strain>
    </source>
</reference>
<dbReference type="InterPro" id="IPR008271">
    <property type="entry name" value="Ser/Thr_kinase_AS"/>
</dbReference>
<evidence type="ECO:0000256" key="4">
    <source>
        <dbReference type="ARBA" id="ARBA00022741"/>
    </source>
</evidence>
<evidence type="ECO:0000259" key="9">
    <source>
        <dbReference type="PROSITE" id="PS50011"/>
    </source>
</evidence>
<gene>
    <name evidence="10" type="primary">Dere\GG25282</name>
    <name evidence="10" type="ORF">Dere_GG25282</name>
</gene>
<evidence type="ECO:0000313" key="11">
    <source>
        <dbReference type="Proteomes" id="UP000008711"/>
    </source>
</evidence>
<dbReference type="PANTHER" id="PTHR45998">
    <property type="entry name" value="SERINE/THREONINE-PROTEIN KINASE 16"/>
    <property type="match status" value="1"/>
</dbReference>
<evidence type="ECO:0000256" key="3">
    <source>
        <dbReference type="ARBA" id="ARBA00022679"/>
    </source>
</evidence>
<dbReference type="OrthoDB" id="248923at2759"/>
<dbReference type="EMBL" id="CH954181">
    <property type="protein sequence ID" value="EDV48126.1"/>
    <property type="molecule type" value="Genomic_DNA"/>
</dbReference>
<evidence type="ECO:0000256" key="5">
    <source>
        <dbReference type="ARBA" id="ARBA00022777"/>
    </source>
</evidence>
<accession>B3P2V4</accession>
<dbReference type="GO" id="GO:0045793">
    <property type="term" value="P:positive regulation of cell size"/>
    <property type="evidence" value="ECO:0007669"/>
    <property type="project" value="EnsemblMetazoa"/>
</dbReference>
<evidence type="ECO:0000256" key="6">
    <source>
        <dbReference type="ARBA" id="ARBA00022840"/>
    </source>
</evidence>
<dbReference type="GO" id="GO:0005794">
    <property type="term" value="C:Golgi apparatus"/>
    <property type="evidence" value="ECO:0007669"/>
    <property type="project" value="TreeGrafter"/>
</dbReference>
<dbReference type="Gene3D" id="1.10.510.10">
    <property type="entry name" value="Transferase(Phosphotransferase) domain 1"/>
    <property type="match status" value="1"/>
</dbReference>
<keyword evidence="2" id="KW-0723">Serine/threonine-protein kinase</keyword>
<evidence type="ECO:0000313" key="10">
    <source>
        <dbReference type="EMBL" id="EDV48126.1"/>
    </source>
</evidence>
<evidence type="ECO:0000256" key="7">
    <source>
        <dbReference type="ARBA" id="ARBA00047899"/>
    </source>
</evidence>
<dbReference type="InterPro" id="IPR052239">
    <property type="entry name" value="Ser/Thr-specific_kinases"/>
</dbReference>
<keyword evidence="5" id="KW-0418">Kinase</keyword>
<dbReference type="Proteomes" id="UP000008711">
    <property type="component" value="Unassembled WGS sequence"/>
</dbReference>